<protein>
    <submittedName>
        <fullName evidence="1">Uncharacterized protein</fullName>
    </submittedName>
</protein>
<accession>A0A177EX79</accession>
<gene>
    <name evidence="1" type="ORF">AYO21_10192</name>
</gene>
<comment type="caution">
    <text evidence="1">The sequence shown here is derived from an EMBL/GenBank/DDBJ whole genome shotgun (WGS) entry which is preliminary data.</text>
</comment>
<dbReference type="GeneID" id="34605316"/>
<dbReference type="Proteomes" id="UP000077002">
    <property type="component" value="Unassembled WGS sequence"/>
</dbReference>
<sequence length="120" mass="13245">MSIGQNYFSADQGIEHGQITLNVHEASGQKISGGMTALLDLPLDEGRELLVRMHPSHLLESAIIQREQVRLGYLFQDSKNTANAASPENQPERFADLCVRCSIDRLRLPASPTDEAQMAL</sequence>
<dbReference type="RefSeq" id="XP_022507604.1">
    <property type="nucleotide sequence ID" value="XM_022660115.1"/>
</dbReference>
<keyword evidence="2" id="KW-1185">Reference proteome</keyword>
<organism evidence="1 2">
    <name type="scientific">Fonsecaea monophora</name>
    <dbReference type="NCBI Taxonomy" id="254056"/>
    <lineage>
        <taxon>Eukaryota</taxon>
        <taxon>Fungi</taxon>
        <taxon>Dikarya</taxon>
        <taxon>Ascomycota</taxon>
        <taxon>Pezizomycotina</taxon>
        <taxon>Eurotiomycetes</taxon>
        <taxon>Chaetothyriomycetidae</taxon>
        <taxon>Chaetothyriales</taxon>
        <taxon>Herpotrichiellaceae</taxon>
        <taxon>Fonsecaea</taxon>
    </lineage>
</organism>
<evidence type="ECO:0000313" key="2">
    <source>
        <dbReference type="Proteomes" id="UP000077002"/>
    </source>
</evidence>
<name>A0A177EX79_9EURO</name>
<dbReference type="AlphaFoldDB" id="A0A177EX79"/>
<evidence type="ECO:0000313" key="1">
    <source>
        <dbReference type="EMBL" id="OAG35652.1"/>
    </source>
</evidence>
<proteinExistence type="predicted"/>
<reference evidence="1 2" key="1">
    <citation type="submission" date="2016-03" db="EMBL/GenBank/DDBJ databases">
        <title>Draft genome sequence of the Fonsecaea monophora CBS 269.37.</title>
        <authorList>
            <person name="Bombassaro A."/>
            <person name="Vinicius W.A."/>
            <person name="De Hoog S."/>
            <person name="Sun J."/>
            <person name="Souza E.M."/>
            <person name="Raittz R.T."/>
            <person name="Costa F."/>
            <person name="Leao A.C."/>
            <person name="Tadra-Sfeir M.Z."/>
            <person name="Baura V."/>
            <person name="Balsanelli E."/>
            <person name="Pedrosa F.O."/>
            <person name="Moreno L.F."/>
            <person name="Steffens M.B."/>
            <person name="Xi L."/>
            <person name="Bocca A.L."/>
            <person name="Felipe M.S."/>
            <person name="Teixeira M."/>
            <person name="Telles Filho F.Q."/>
            <person name="Azevedo C.M."/>
            <person name="Gomes R."/>
            <person name="Vicente V.A."/>
        </authorList>
    </citation>
    <scope>NUCLEOTIDE SEQUENCE [LARGE SCALE GENOMIC DNA]</scope>
    <source>
        <strain evidence="1 2">CBS 269.37</strain>
    </source>
</reference>
<dbReference type="EMBL" id="LVKK01000112">
    <property type="protein sequence ID" value="OAG35652.1"/>
    <property type="molecule type" value="Genomic_DNA"/>
</dbReference>